<dbReference type="InterPro" id="IPR041268">
    <property type="entry name" value="HU-CCDC81_bac_2"/>
</dbReference>
<sequence length="309" mass="33737">MSDLVSNIEILLENHDFVTVPGFGGFVAEAEGASEAADMLYPPRKALAFNPALTYNDGLLAHEYVKKAGVSFEKANLMIAEAVNELNRKLISGMPVIFGTLGTFRISNGNILFTMSGKGGFLSSSYGLDEVYFPAIAGANVAAMPGQVRTNAAMPAAPAIRPSAAPLRRAELTQSGDLIRNEWGLSKALGMAAAILLLIMLFPVRIQDGNFANYASIMPTAIHATIQSDPDCPQFHMIIASFNTKYRAEKFISALPGELKDRSRIIYSEKRFRIALESFASEEAGEAYIAQFIKEFPEYYDAWILNYNP</sequence>
<comment type="caution">
    <text evidence="3">The sequence shown here is derived from an EMBL/GenBank/DDBJ whole genome shotgun (WGS) entry which is preliminary data.</text>
</comment>
<gene>
    <name evidence="3" type="ORF">IAC32_02380</name>
</gene>
<reference evidence="3" key="2">
    <citation type="journal article" date="2021" name="PeerJ">
        <title>Extensive microbial diversity within the chicken gut microbiome revealed by metagenomics and culture.</title>
        <authorList>
            <person name="Gilroy R."/>
            <person name="Ravi A."/>
            <person name="Getino M."/>
            <person name="Pursley I."/>
            <person name="Horton D.L."/>
            <person name="Alikhan N.F."/>
            <person name="Baker D."/>
            <person name="Gharbi K."/>
            <person name="Hall N."/>
            <person name="Watson M."/>
            <person name="Adriaenssens E.M."/>
            <person name="Foster-Nyarko E."/>
            <person name="Jarju S."/>
            <person name="Secka A."/>
            <person name="Antonio M."/>
            <person name="Oren A."/>
            <person name="Chaudhuri R.R."/>
            <person name="La Ragione R."/>
            <person name="Hildebrand F."/>
            <person name="Pallen M.J."/>
        </authorList>
    </citation>
    <scope>NUCLEOTIDE SEQUENCE</scope>
    <source>
        <strain evidence="3">D3-1215</strain>
    </source>
</reference>
<evidence type="ECO:0000313" key="3">
    <source>
        <dbReference type="EMBL" id="MBO8446578.1"/>
    </source>
</evidence>
<dbReference type="EMBL" id="JADIMR010000033">
    <property type="protein sequence ID" value="MBO8446578.1"/>
    <property type="molecule type" value="Genomic_DNA"/>
</dbReference>
<reference evidence="3" key="1">
    <citation type="submission" date="2020-10" db="EMBL/GenBank/DDBJ databases">
        <authorList>
            <person name="Gilroy R."/>
        </authorList>
    </citation>
    <scope>NUCLEOTIDE SEQUENCE</scope>
    <source>
        <strain evidence="3">D3-1215</strain>
    </source>
</reference>
<proteinExistence type="predicted"/>
<dbReference type="Proteomes" id="UP000823637">
    <property type="component" value="Unassembled WGS sequence"/>
</dbReference>
<evidence type="ECO:0000259" key="1">
    <source>
        <dbReference type="Pfam" id="PF18174"/>
    </source>
</evidence>
<dbReference type="InterPro" id="IPR040495">
    <property type="entry name" value="HU-CCDC81_bac_1"/>
</dbReference>
<dbReference type="Pfam" id="PF18174">
    <property type="entry name" value="HU-CCDC81_bac_1"/>
    <property type="match status" value="1"/>
</dbReference>
<evidence type="ECO:0008006" key="5">
    <source>
        <dbReference type="Google" id="ProtNLM"/>
    </source>
</evidence>
<organism evidence="3 4">
    <name type="scientific">Candidatus Enterocola intestinipullorum</name>
    <dbReference type="NCBI Taxonomy" id="2840783"/>
    <lineage>
        <taxon>Bacteria</taxon>
        <taxon>Pseudomonadati</taxon>
        <taxon>Bacteroidota</taxon>
        <taxon>Bacteroidia</taxon>
        <taxon>Bacteroidales</taxon>
        <taxon>Candidatus Enterocola</taxon>
    </lineage>
</organism>
<dbReference type="AlphaFoldDB" id="A0A9D9EFI0"/>
<name>A0A9D9EFI0_9BACT</name>
<dbReference type="Pfam" id="PF18175">
    <property type="entry name" value="HU-CCDC81_bac_2"/>
    <property type="match status" value="1"/>
</dbReference>
<feature type="domain" description="CCDC81-like prokaryotic HU" evidence="2">
    <location>
        <begin position="58"/>
        <end position="126"/>
    </location>
</feature>
<evidence type="ECO:0000313" key="4">
    <source>
        <dbReference type="Proteomes" id="UP000823637"/>
    </source>
</evidence>
<protein>
    <recommendedName>
        <fullName evidence="5">CCDC81-like prokaryotic HU domain-containing protein</fullName>
    </recommendedName>
</protein>
<accession>A0A9D9EFI0</accession>
<feature type="domain" description="CCDC81-like prokaryotic HU" evidence="1">
    <location>
        <begin position="1"/>
        <end position="57"/>
    </location>
</feature>
<evidence type="ECO:0000259" key="2">
    <source>
        <dbReference type="Pfam" id="PF18175"/>
    </source>
</evidence>